<dbReference type="GO" id="GO:0009094">
    <property type="term" value="P:L-phenylalanine biosynthetic process"/>
    <property type="evidence" value="ECO:0007669"/>
    <property type="project" value="UniProtKB-UniPathway"/>
</dbReference>
<proteinExistence type="predicted"/>
<gene>
    <name evidence="9" type="primary">pheA</name>
    <name evidence="12" type="ORF">XD66_1565</name>
</gene>
<dbReference type="CDD" id="cd13633">
    <property type="entry name" value="PBP2_Sa-PDT_like"/>
    <property type="match status" value="1"/>
</dbReference>
<protein>
    <recommendedName>
        <fullName evidence="3 9">Prephenate dehydratase</fullName>
        <shortName evidence="9">PDT</shortName>
        <ecNumber evidence="2 9">4.2.1.51</ecNumber>
    </recommendedName>
</protein>
<dbReference type="PATRIC" id="fig|85874.4.peg.1278"/>
<dbReference type="PROSITE" id="PS51671">
    <property type="entry name" value="ACT"/>
    <property type="match status" value="1"/>
</dbReference>
<evidence type="ECO:0000256" key="9">
    <source>
        <dbReference type="RuleBase" id="RU361254"/>
    </source>
</evidence>
<dbReference type="NCBIfam" id="NF008865">
    <property type="entry name" value="PRK11898.1"/>
    <property type="match status" value="1"/>
</dbReference>
<dbReference type="FunFam" id="3.30.70.260:FF:000012">
    <property type="entry name" value="Prephenate dehydratase"/>
    <property type="match status" value="1"/>
</dbReference>
<evidence type="ECO:0000256" key="7">
    <source>
        <dbReference type="ARBA" id="ARBA00023239"/>
    </source>
</evidence>
<dbReference type="GO" id="GO:0004664">
    <property type="term" value="F:prephenate dehydratase activity"/>
    <property type="evidence" value="ECO:0007669"/>
    <property type="project" value="UniProtKB-UniRule"/>
</dbReference>
<dbReference type="InterPro" id="IPR045865">
    <property type="entry name" value="ACT-like_dom_sf"/>
</dbReference>
<dbReference type="SUPFAM" id="SSF53850">
    <property type="entry name" value="Periplasmic binding protein-like II"/>
    <property type="match status" value="1"/>
</dbReference>
<dbReference type="AlphaFoldDB" id="A0A101FEU2"/>
<comment type="pathway">
    <text evidence="1 9">Amino-acid biosynthesis; L-phenylalanine biosynthesis; phenylpyruvate from prephenate: step 1/1.</text>
</comment>
<dbReference type="Pfam" id="PF00800">
    <property type="entry name" value="PDT"/>
    <property type="match status" value="1"/>
</dbReference>
<dbReference type="GO" id="GO:0005737">
    <property type="term" value="C:cytoplasm"/>
    <property type="evidence" value="ECO:0007669"/>
    <property type="project" value="TreeGrafter"/>
</dbReference>
<dbReference type="InterPro" id="IPR001086">
    <property type="entry name" value="Preph_deHydtase"/>
</dbReference>
<dbReference type="InterPro" id="IPR018528">
    <property type="entry name" value="Preph_deHydtase_CS"/>
</dbReference>
<evidence type="ECO:0000259" key="11">
    <source>
        <dbReference type="PROSITE" id="PS51671"/>
    </source>
</evidence>
<comment type="catalytic activity">
    <reaction evidence="8 9">
        <text>prephenate + H(+) = 3-phenylpyruvate + CO2 + H2O</text>
        <dbReference type="Rhea" id="RHEA:21648"/>
        <dbReference type="ChEBI" id="CHEBI:15377"/>
        <dbReference type="ChEBI" id="CHEBI:15378"/>
        <dbReference type="ChEBI" id="CHEBI:16526"/>
        <dbReference type="ChEBI" id="CHEBI:18005"/>
        <dbReference type="ChEBI" id="CHEBI:29934"/>
        <dbReference type="EC" id="4.2.1.51"/>
    </reaction>
</comment>
<dbReference type="EMBL" id="LGFO01000277">
    <property type="protein sequence ID" value="KUK35728.1"/>
    <property type="molecule type" value="Genomic_DNA"/>
</dbReference>
<dbReference type="PANTHER" id="PTHR21022">
    <property type="entry name" value="PREPHENATE DEHYDRATASE P PROTEIN"/>
    <property type="match status" value="1"/>
</dbReference>
<evidence type="ECO:0000313" key="13">
    <source>
        <dbReference type="Proteomes" id="UP000053326"/>
    </source>
</evidence>
<evidence type="ECO:0000256" key="4">
    <source>
        <dbReference type="ARBA" id="ARBA00022605"/>
    </source>
</evidence>
<dbReference type="Proteomes" id="UP000053326">
    <property type="component" value="Unassembled WGS sequence"/>
</dbReference>
<organism evidence="12 13">
    <name type="scientific">Thermacetogenium phaeum</name>
    <dbReference type="NCBI Taxonomy" id="85874"/>
    <lineage>
        <taxon>Bacteria</taxon>
        <taxon>Bacillati</taxon>
        <taxon>Bacillota</taxon>
        <taxon>Clostridia</taxon>
        <taxon>Thermoanaerobacterales</taxon>
        <taxon>Thermoanaerobacteraceae</taxon>
        <taxon>Thermacetogenium</taxon>
    </lineage>
</organism>
<evidence type="ECO:0000256" key="3">
    <source>
        <dbReference type="ARBA" id="ARBA00021872"/>
    </source>
</evidence>
<dbReference type="SUPFAM" id="SSF55021">
    <property type="entry name" value="ACT-like"/>
    <property type="match status" value="1"/>
</dbReference>
<evidence type="ECO:0000256" key="6">
    <source>
        <dbReference type="ARBA" id="ARBA00023222"/>
    </source>
</evidence>
<dbReference type="Gene3D" id="3.30.70.260">
    <property type="match status" value="1"/>
</dbReference>
<sequence>MKRIGYLGPPGTFSEEAARRHRGNGEGELVACGSLEEVFARLETGSLEEGVVPVENSSEGAVSVVLDMLAAHPELTVRGEVVMQVVHSLLVPPGVKLEMVEKVLSHPQALAQCRTFLRQKLAGVELQECASTAAAAALAARCRRPWAALAPLSAASRYNLQVLIPAANDCPHNKTRFWALGRKKVLSPAPPCKTSLIFGVRHRPGALYRVLREFAVREINLTRIESRPSKKGLGDYIFFLDFEGAAGDPVVKEMLDVLTEEHTTTLRVLGSYHVVQE</sequence>
<evidence type="ECO:0000256" key="5">
    <source>
        <dbReference type="ARBA" id="ARBA00023141"/>
    </source>
</evidence>
<name>A0A101FEU2_9THEO</name>
<evidence type="ECO:0000259" key="10">
    <source>
        <dbReference type="PROSITE" id="PS51171"/>
    </source>
</evidence>
<keyword evidence="5 9" id="KW-0057">Aromatic amino acid biosynthesis</keyword>
<dbReference type="Gene3D" id="3.40.190.10">
    <property type="entry name" value="Periplasmic binding protein-like II"/>
    <property type="match status" value="2"/>
</dbReference>
<evidence type="ECO:0000313" key="12">
    <source>
        <dbReference type="EMBL" id="KUK35728.1"/>
    </source>
</evidence>
<dbReference type="UniPathway" id="UPA00121">
    <property type="reaction ID" value="UER00345"/>
</dbReference>
<accession>A0A101FEU2</accession>
<dbReference type="PROSITE" id="PS51171">
    <property type="entry name" value="PREPHENATE_DEHYDR_3"/>
    <property type="match status" value="1"/>
</dbReference>
<evidence type="ECO:0000256" key="2">
    <source>
        <dbReference type="ARBA" id="ARBA00013147"/>
    </source>
</evidence>
<dbReference type="CDD" id="cd04905">
    <property type="entry name" value="ACT_CM-PDT"/>
    <property type="match status" value="1"/>
</dbReference>
<keyword evidence="4 9" id="KW-0028">Amino-acid biosynthesis</keyword>
<dbReference type="PANTHER" id="PTHR21022:SF19">
    <property type="entry name" value="PREPHENATE DEHYDRATASE-RELATED"/>
    <property type="match status" value="1"/>
</dbReference>
<reference evidence="13" key="1">
    <citation type="journal article" date="2015" name="MBio">
        <title>Genome-Resolved Metagenomic Analysis Reveals Roles for Candidate Phyla and Other Microbial Community Members in Biogeochemical Transformations in Oil Reservoirs.</title>
        <authorList>
            <person name="Hu P."/>
            <person name="Tom L."/>
            <person name="Singh A."/>
            <person name="Thomas B.C."/>
            <person name="Baker B.J."/>
            <person name="Piceno Y.M."/>
            <person name="Andersen G.L."/>
            <person name="Banfield J.F."/>
        </authorList>
    </citation>
    <scope>NUCLEOTIDE SEQUENCE [LARGE SCALE GENOMIC DNA]</scope>
</reference>
<evidence type="ECO:0000256" key="8">
    <source>
        <dbReference type="ARBA" id="ARBA00047848"/>
    </source>
</evidence>
<evidence type="ECO:0000256" key="1">
    <source>
        <dbReference type="ARBA" id="ARBA00004741"/>
    </source>
</evidence>
<keyword evidence="7 9" id="KW-0456">Lyase</keyword>
<dbReference type="Pfam" id="PF01842">
    <property type="entry name" value="ACT"/>
    <property type="match status" value="1"/>
</dbReference>
<dbReference type="PROSITE" id="PS00857">
    <property type="entry name" value="PREPHENATE_DEHYDR_1"/>
    <property type="match status" value="1"/>
</dbReference>
<dbReference type="PROSITE" id="PS00858">
    <property type="entry name" value="PREPHENATE_DEHYDR_2"/>
    <property type="match status" value="1"/>
</dbReference>
<dbReference type="InterPro" id="IPR002912">
    <property type="entry name" value="ACT_dom"/>
</dbReference>
<feature type="domain" description="ACT" evidence="11">
    <location>
        <begin position="195"/>
        <end position="273"/>
    </location>
</feature>
<feature type="domain" description="Prephenate dehydratase" evidence="10">
    <location>
        <begin position="3"/>
        <end position="182"/>
    </location>
</feature>
<dbReference type="EC" id="4.2.1.51" evidence="2 9"/>
<comment type="caution">
    <text evidence="12">The sequence shown here is derived from an EMBL/GenBank/DDBJ whole genome shotgun (WGS) entry which is preliminary data.</text>
</comment>
<keyword evidence="6 9" id="KW-0584">Phenylalanine biosynthesis</keyword>